<evidence type="ECO:0000313" key="2">
    <source>
        <dbReference type="EMBL" id="MBK1633902.1"/>
    </source>
</evidence>
<organism evidence="2 3">
    <name type="scientific">Thiohalocapsa halophila</name>
    <dbReference type="NCBI Taxonomy" id="69359"/>
    <lineage>
        <taxon>Bacteria</taxon>
        <taxon>Pseudomonadati</taxon>
        <taxon>Pseudomonadota</taxon>
        <taxon>Gammaproteobacteria</taxon>
        <taxon>Chromatiales</taxon>
        <taxon>Chromatiaceae</taxon>
        <taxon>Thiohalocapsa</taxon>
    </lineage>
</organism>
<feature type="region of interest" description="Disordered" evidence="1">
    <location>
        <begin position="124"/>
        <end position="145"/>
    </location>
</feature>
<feature type="compositionally biased region" description="Low complexity" evidence="1">
    <location>
        <begin position="1"/>
        <end position="34"/>
    </location>
</feature>
<feature type="compositionally biased region" description="Low complexity" evidence="1">
    <location>
        <begin position="128"/>
        <end position="137"/>
    </location>
</feature>
<feature type="region of interest" description="Disordered" evidence="1">
    <location>
        <begin position="1"/>
        <end position="67"/>
    </location>
</feature>
<reference evidence="2 3" key="1">
    <citation type="journal article" date="2020" name="Microorganisms">
        <title>Osmotic Adaptation and Compatible Solute Biosynthesis of Phototrophic Bacteria as Revealed from Genome Analyses.</title>
        <authorList>
            <person name="Imhoff J.F."/>
            <person name="Rahn T."/>
            <person name="Kunzel S."/>
            <person name="Keller A."/>
            <person name="Neulinger S.C."/>
        </authorList>
    </citation>
    <scope>NUCLEOTIDE SEQUENCE [LARGE SCALE GENOMIC DNA]</scope>
    <source>
        <strain evidence="2 3">DSM 6210</strain>
    </source>
</reference>
<keyword evidence="3" id="KW-1185">Reference proteome</keyword>
<evidence type="ECO:0000256" key="1">
    <source>
        <dbReference type="SAM" id="MobiDB-lite"/>
    </source>
</evidence>
<proteinExistence type="predicted"/>
<dbReference type="Proteomes" id="UP000748752">
    <property type="component" value="Unassembled WGS sequence"/>
</dbReference>
<gene>
    <name evidence="2" type="ORF">CKO31_24850</name>
</gene>
<accession>A0ABS1CPP1</accession>
<name>A0ABS1CPP1_9GAMM</name>
<feature type="non-terminal residue" evidence="2">
    <location>
        <position position="1"/>
    </location>
</feature>
<sequence>PAVSAAEQAAPAPERPAQAPSETAATDADAPHPASVQTEPGKDRETSRPQVPPPAPVAPEAPEAPPGAAAALELMPDPYGWHGTYVHTPHGITLLPHRIGSPGTAAAVPGVRRGMFWTTPEGKVYFEPAPGTPSATGTPPPPGRR</sequence>
<dbReference type="EMBL" id="NRRV01000140">
    <property type="protein sequence ID" value="MBK1633902.1"/>
    <property type="molecule type" value="Genomic_DNA"/>
</dbReference>
<comment type="caution">
    <text evidence="2">The sequence shown here is derived from an EMBL/GenBank/DDBJ whole genome shotgun (WGS) entry which is preliminary data.</text>
</comment>
<protein>
    <submittedName>
        <fullName evidence="2">Uncharacterized protein</fullName>
    </submittedName>
</protein>
<evidence type="ECO:0000313" key="3">
    <source>
        <dbReference type="Proteomes" id="UP000748752"/>
    </source>
</evidence>
<feature type="compositionally biased region" description="Pro residues" evidence="1">
    <location>
        <begin position="50"/>
        <end position="65"/>
    </location>
</feature>